<sequence>MYKQAVYYFCAVLLIAVIGFYPSYFGDLAKVDLVHHFHGITATLWMLMLIVQSWLMRTGKIQAHRLVGRGSLLLVPLFIVSGVLMMKAMLTSPSGFSQAFGSRLVWIDTITLITFAMAYGAALYHRKSIQLHARFMASTAVLVLPPALGRIMPKLGEWITSFEMAVHLSYAICFAAVLCLIYDDYRKGKLRAPYLILLVSVALQQYGFFASPGWSWWMELTNLYK</sequence>
<feature type="transmembrane region" description="Helical" evidence="1">
    <location>
        <begin position="131"/>
        <end position="152"/>
    </location>
</feature>
<organism evidence="2 3">
    <name type="scientific">Undibacterium nitidum</name>
    <dbReference type="NCBI Taxonomy" id="2762298"/>
    <lineage>
        <taxon>Bacteria</taxon>
        <taxon>Pseudomonadati</taxon>
        <taxon>Pseudomonadota</taxon>
        <taxon>Betaproteobacteria</taxon>
        <taxon>Burkholderiales</taxon>
        <taxon>Oxalobacteraceae</taxon>
        <taxon>Undibacterium</taxon>
    </lineage>
</organism>
<accession>A0A923HRC8</accession>
<name>A0A923HRC8_9BURK</name>
<feature type="transmembrane region" description="Helical" evidence="1">
    <location>
        <begin position="164"/>
        <end position="182"/>
    </location>
</feature>
<dbReference type="EMBL" id="JACOFZ010000006">
    <property type="protein sequence ID" value="MBC3882666.1"/>
    <property type="molecule type" value="Genomic_DNA"/>
</dbReference>
<protein>
    <submittedName>
        <fullName evidence="2">Uncharacterized protein</fullName>
    </submittedName>
</protein>
<proteinExistence type="predicted"/>
<feature type="transmembrane region" description="Helical" evidence="1">
    <location>
        <begin position="66"/>
        <end position="84"/>
    </location>
</feature>
<feature type="transmembrane region" description="Helical" evidence="1">
    <location>
        <begin position="36"/>
        <end position="54"/>
    </location>
</feature>
<keyword evidence="1" id="KW-0472">Membrane</keyword>
<evidence type="ECO:0000313" key="2">
    <source>
        <dbReference type="EMBL" id="MBC3882666.1"/>
    </source>
</evidence>
<feature type="transmembrane region" description="Helical" evidence="1">
    <location>
        <begin position="5"/>
        <end position="24"/>
    </location>
</feature>
<keyword evidence="1" id="KW-1133">Transmembrane helix</keyword>
<reference evidence="2" key="1">
    <citation type="submission" date="2020-08" db="EMBL/GenBank/DDBJ databases">
        <title>Novel species isolated from subtropical streams in China.</title>
        <authorList>
            <person name="Lu H."/>
        </authorList>
    </citation>
    <scope>NUCLEOTIDE SEQUENCE</scope>
    <source>
        <strain evidence="2">LX22W</strain>
    </source>
</reference>
<comment type="caution">
    <text evidence="2">The sequence shown here is derived from an EMBL/GenBank/DDBJ whole genome shotgun (WGS) entry which is preliminary data.</text>
</comment>
<gene>
    <name evidence="2" type="ORF">H8K36_14855</name>
</gene>
<evidence type="ECO:0000256" key="1">
    <source>
        <dbReference type="SAM" id="Phobius"/>
    </source>
</evidence>
<dbReference type="Proteomes" id="UP000627446">
    <property type="component" value="Unassembled WGS sequence"/>
</dbReference>
<keyword evidence="1" id="KW-0812">Transmembrane</keyword>
<feature type="transmembrane region" description="Helical" evidence="1">
    <location>
        <begin position="194"/>
        <end position="217"/>
    </location>
</feature>
<feature type="transmembrane region" description="Helical" evidence="1">
    <location>
        <begin position="104"/>
        <end position="124"/>
    </location>
</feature>
<dbReference type="RefSeq" id="WP_186917280.1">
    <property type="nucleotide sequence ID" value="NZ_JACOFZ010000006.1"/>
</dbReference>
<keyword evidence="3" id="KW-1185">Reference proteome</keyword>
<evidence type="ECO:0000313" key="3">
    <source>
        <dbReference type="Proteomes" id="UP000627446"/>
    </source>
</evidence>
<dbReference type="AlphaFoldDB" id="A0A923HRC8"/>